<dbReference type="EMBL" id="CP159837">
    <property type="protein sequence ID" value="XCM35828.1"/>
    <property type="molecule type" value="Genomic_DNA"/>
</dbReference>
<dbReference type="InterPro" id="IPR027417">
    <property type="entry name" value="P-loop_NTPase"/>
</dbReference>
<evidence type="ECO:0000313" key="2">
    <source>
        <dbReference type="EMBL" id="XCM35828.1"/>
    </source>
</evidence>
<proteinExistence type="predicted"/>
<dbReference type="AlphaFoldDB" id="A0AAU8JBD8"/>
<evidence type="ECO:0000256" key="1">
    <source>
        <dbReference type="SAM" id="Coils"/>
    </source>
</evidence>
<feature type="coiled-coil region" evidence="1">
    <location>
        <begin position="421"/>
        <end position="525"/>
    </location>
</feature>
<dbReference type="RefSeq" id="WP_054466044.1">
    <property type="nucleotide sequence ID" value="NZ_CP159837.1"/>
</dbReference>
<accession>A0AAU8JBD8</accession>
<gene>
    <name evidence="2" type="primary">hmpF</name>
    <name evidence="2" type="ORF">ABWT76_004536</name>
</gene>
<feature type="coiled-coil region" evidence="1">
    <location>
        <begin position="88"/>
        <end position="174"/>
    </location>
</feature>
<dbReference type="NCBIfam" id="NF038350">
    <property type="entry name" value="taxis_HmpF"/>
    <property type="match status" value="1"/>
</dbReference>
<organism evidence="2">
    <name type="scientific">Planktothricoides raciborskii GIHE-MW2</name>
    <dbReference type="NCBI Taxonomy" id="2792601"/>
    <lineage>
        <taxon>Bacteria</taxon>
        <taxon>Bacillati</taxon>
        <taxon>Cyanobacteriota</taxon>
        <taxon>Cyanophyceae</taxon>
        <taxon>Oscillatoriophycideae</taxon>
        <taxon>Oscillatoriales</taxon>
        <taxon>Oscillatoriaceae</taxon>
        <taxon>Planktothricoides</taxon>
    </lineage>
</organism>
<dbReference type="SUPFAM" id="SSF52540">
    <property type="entry name" value="P-loop containing nucleoside triphosphate hydrolases"/>
    <property type="match status" value="1"/>
</dbReference>
<protein>
    <submittedName>
        <fullName evidence="2">Pilus motility taxis protein HmpF</fullName>
    </submittedName>
</protein>
<reference evidence="2" key="1">
    <citation type="submission" date="2024-07" db="EMBL/GenBank/DDBJ databases">
        <authorList>
            <person name="Kim Y.J."/>
            <person name="Jeong J.Y."/>
        </authorList>
    </citation>
    <scope>NUCLEOTIDE SEQUENCE</scope>
    <source>
        <strain evidence="2">GIHE-MW2</strain>
    </source>
</reference>
<keyword evidence="1" id="KW-0175">Coiled coil</keyword>
<feature type="coiled-coil region" evidence="1">
    <location>
        <begin position="217"/>
        <end position="255"/>
    </location>
</feature>
<sequence length="549" mass="62791">MLYLAEVKKGGVFGGKAELKLLACQRADSWSAIPNEEVIPAEEANSFNSGVLVLVDLTPSKQIQKLRQDTPGELLKILQSFSRQIEKYKKESEEIEQWKRSLMFQSEELQRREEEMQAQAEQLEQIHAESEKLAKERQEMESVRAEASKLQAELDKNRQELDAAWEELRQQQAEFQQTGKLDERSAQNLQELVDYLSQTTISVESVNEPLNLAFEILSNQQSAVAEYQQRLENHRQTAQQQQQAVDSQSEALQNQWQAWHKAQKTLNQQQADLKVHQSSLLLKQDSALMLRHYLQEEYELQESLKQVGGSNPVNVSENPDWGELEKMPLESLPSVVLSLQQDLQNLFPFVIGQVEELVEEQRNNQQEAYQMLYETLVGQWRNLLQLQGKLTQHQVVLGRKLRLPEAPTGGSPASVSVEPMVSKIEELRQSQAEKLQNLEKEIAQMAPSIQEMLDRLNQDLIDHEATHLELTQQEQALREQRRSLAELSGQLSLYEAMLKPQVAKLAELRQKLETAVASLNQLQETGNYQQQAIAQIRDVVIDLVNPPSA</sequence>
<name>A0AAU8JBD8_9CYAN</name>
<dbReference type="InterPro" id="IPR047813">
    <property type="entry name" value="HmpF"/>
</dbReference>